<accession>A0A8C4QIG1</accession>
<dbReference type="InterPro" id="IPR023578">
    <property type="entry name" value="Ras_GEF_dom_sf"/>
</dbReference>
<dbReference type="SUPFAM" id="SSF48366">
    <property type="entry name" value="Ras GEF"/>
    <property type="match status" value="1"/>
</dbReference>
<keyword evidence="5" id="KW-1185">Reference proteome</keyword>
<evidence type="ECO:0000256" key="2">
    <source>
        <dbReference type="PROSITE-ProRule" id="PRU00168"/>
    </source>
</evidence>
<dbReference type="InterPro" id="IPR008937">
    <property type="entry name" value="Ras-like_GEF"/>
</dbReference>
<dbReference type="SMART" id="SM00147">
    <property type="entry name" value="RasGEF"/>
    <property type="match status" value="1"/>
</dbReference>
<dbReference type="InterPro" id="IPR036964">
    <property type="entry name" value="RASGEF_cat_dom_sf"/>
</dbReference>
<proteinExistence type="predicted"/>
<sequence>MQMVNNEVLWVRDEVLQEGSEVKRAKLIKFFINVAQQCRKLFAVCSGLSHSSVVRLHGAWDKVSAKQQELYNELQDLFNPSRNMGAYRSALAEASVCPPVIPLYPVLRKDLTFLHDGNHTWVEGLVNFEKLRMIAKEVRQMCRLVSAGKDVTASFRPWCARITFIISLVREINFVQNSRSSCRVHLSPVTFPWPLKALTVLQPV</sequence>
<dbReference type="Gene3D" id="1.10.840.10">
    <property type="entry name" value="Ras guanine-nucleotide exchange factors catalytic domain"/>
    <property type="match status" value="1"/>
</dbReference>
<keyword evidence="1 2" id="KW-0344">Guanine-nucleotide releasing factor</keyword>
<dbReference type="PANTHER" id="PTHR23113:SF249">
    <property type="entry name" value="RAP GUANINE NUCLEOTIDE EXCHANGE FACTOR 6"/>
    <property type="match status" value="1"/>
</dbReference>
<dbReference type="InterPro" id="IPR001895">
    <property type="entry name" value="RASGEF_cat_dom"/>
</dbReference>
<dbReference type="PROSITE" id="PS50009">
    <property type="entry name" value="RASGEF_CAT"/>
    <property type="match status" value="1"/>
</dbReference>
<dbReference type="GO" id="GO:0005085">
    <property type="term" value="F:guanyl-nucleotide exchange factor activity"/>
    <property type="evidence" value="ECO:0007669"/>
    <property type="project" value="UniProtKB-KW"/>
</dbReference>
<dbReference type="Pfam" id="PF00617">
    <property type="entry name" value="RasGEF"/>
    <property type="match status" value="1"/>
</dbReference>
<dbReference type="GeneTree" id="ENSGT00940000168958"/>
<dbReference type="Ensembl" id="ENSEBUT00000016550.1">
    <property type="protein sequence ID" value="ENSEBUP00000015974.1"/>
    <property type="gene ID" value="ENSEBUG00000010047.1"/>
</dbReference>
<reference evidence="4" key="1">
    <citation type="submission" date="2025-08" db="UniProtKB">
        <authorList>
            <consortium name="Ensembl"/>
        </authorList>
    </citation>
    <scope>IDENTIFICATION</scope>
</reference>
<evidence type="ECO:0000313" key="5">
    <source>
        <dbReference type="Proteomes" id="UP000694388"/>
    </source>
</evidence>
<name>A0A8C4QIG1_EPTBU</name>
<reference evidence="4" key="2">
    <citation type="submission" date="2025-09" db="UniProtKB">
        <authorList>
            <consortium name="Ensembl"/>
        </authorList>
    </citation>
    <scope>IDENTIFICATION</scope>
</reference>
<evidence type="ECO:0000259" key="3">
    <source>
        <dbReference type="PROSITE" id="PS50009"/>
    </source>
</evidence>
<dbReference type="GO" id="GO:0007265">
    <property type="term" value="P:Ras protein signal transduction"/>
    <property type="evidence" value="ECO:0007669"/>
    <property type="project" value="TreeGrafter"/>
</dbReference>
<dbReference type="GO" id="GO:0016324">
    <property type="term" value="C:apical plasma membrane"/>
    <property type="evidence" value="ECO:0007669"/>
    <property type="project" value="TreeGrafter"/>
</dbReference>
<dbReference type="Proteomes" id="UP000694388">
    <property type="component" value="Unplaced"/>
</dbReference>
<evidence type="ECO:0000313" key="4">
    <source>
        <dbReference type="Ensembl" id="ENSEBUP00000015974.1"/>
    </source>
</evidence>
<dbReference type="PANTHER" id="PTHR23113">
    <property type="entry name" value="GUANINE NUCLEOTIDE EXCHANGE FACTOR"/>
    <property type="match status" value="1"/>
</dbReference>
<organism evidence="4 5">
    <name type="scientific">Eptatretus burgeri</name>
    <name type="common">Inshore hagfish</name>
    <dbReference type="NCBI Taxonomy" id="7764"/>
    <lineage>
        <taxon>Eukaryota</taxon>
        <taxon>Metazoa</taxon>
        <taxon>Chordata</taxon>
        <taxon>Craniata</taxon>
        <taxon>Vertebrata</taxon>
        <taxon>Cyclostomata</taxon>
        <taxon>Myxini</taxon>
        <taxon>Myxiniformes</taxon>
        <taxon>Myxinidae</taxon>
        <taxon>Eptatretinae</taxon>
        <taxon>Eptatretus</taxon>
    </lineage>
</organism>
<dbReference type="OMA" id="PWCARIT"/>
<protein>
    <recommendedName>
        <fullName evidence="3">Ras-GEF domain-containing protein</fullName>
    </recommendedName>
</protein>
<feature type="domain" description="Ras-GEF" evidence="3">
    <location>
        <begin position="1"/>
        <end position="178"/>
    </location>
</feature>
<dbReference type="AlphaFoldDB" id="A0A8C4QIG1"/>
<evidence type="ECO:0000256" key="1">
    <source>
        <dbReference type="ARBA" id="ARBA00022658"/>
    </source>
</evidence>